<protein>
    <submittedName>
        <fullName evidence="1">Uncharacterized protein</fullName>
    </submittedName>
</protein>
<proteinExistence type="predicted"/>
<evidence type="ECO:0000313" key="1">
    <source>
        <dbReference type="EMBL" id="KAL0203350.1"/>
    </source>
</evidence>
<feature type="non-terminal residue" evidence="1">
    <location>
        <position position="90"/>
    </location>
</feature>
<keyword evidence="2" id="KW-1185">Reference proteome</keyword>
<dbReference type="AlphaFoldDB" id="A0ABD0RZ01"/>
<evidence type="ECO:0000313" key="2">
    <source>
        <dbReference type="Proteomes" id="UP001529510"/>
    </source>
</evidence>
<dbReference type="Proteomes" id="UP001529510">
    <property type="component" value="Unassembled WGS sequence"/>
</dbReference>
<organism evidence="1 2">
    <name type="scientific">Cirrhinus mrigala</name>
    <name type="common">Mrigala</name>
    <dbReference type="NCBI Taxonomy" id="683832"/>
    <lineage>
        <taxon>Eukaryota</taxon>
        <taxon>Metazoa</taxon>
        <taxon>Chordata</taxon>
        <taxon>Craniata</taxon>
        <taxon>Vertebrata</taxon>
        <taxon>Euteleostomi</taxon>
        <taxon>Actinopterygii</taxon>
        <taxon>Neopterygii</taxon>
        <taxon>Teleostei</taxon>
        <taxon>Ostariophysi</taxon>
        <taxon>Cypriniformes</taxon>
        <taxon>Cyprinidae</taxon>
        <taxon>Labeoninae</taxon>
        <taxon>Labeonini</taxon>
        <taxon>Cirrhinus</taxon>
    </lineage>
</organism>
<comment type="caution">
    <text evidence="1">The sequence shown here is derived from an EMBL/GenBank/DDBJ whole genome shotgun (WGS) entry which is preliminary data.</text>
</comment>
<accession>A0ABD0RZ01</accession>
<dbReference type="EMBL" id="JAMKFB020000001">
    <property type="protein sequence ID" value="KAL0203350.1"/>
    <property type="molecule type" value="Genomic_DNA"/>
</dbReference>
<gene>
    <name evidence="1" type="ORF">M9458_001368</name>
</gene>
<name>A0ABD0RZ01_CIRMR</name>
<feature type="non-terminal residue" evidence="1">
    <location>
        <position position="1"/>
    </location>
</feature>
<sequence>LVIHGHQLSLDLPERTKKLEFVSADESEKYTVWEYRALSFVPGKASKGVVSSASEGWTFRIRYVTFDDEGTYTLYNHFGSAIASYIVKVK</sequence>
<reference evidence="1 2" key="1">
    <citation type="submission" date="2024-05" db="EMBL/GenBank/DDBJ databases">
        <title>Genome sequencing and assembly of Indian major carp, Cirrhinus mrigala (Hamilton, 1822).</title>
        <authorList>
            <person name="Mohindra V."/>
            <person name="Chowdhury L.M."/>
            <person name="Lal K."/>
            <person name="Jena J.K."/>
        </authorList>
    </citation>
    <scope>NUCLEOTIDE SEQUENCE [LARGE SCALE GENOMIC DNA]</scope>
    <source>
        <strain evidence="1">CM1030</strain>
        <tissue evidence="1">Blood</tissue>
    </source>
</reference>